<feature type="domain" description="Protein-glutamine gamma-glutamyltransferase-like C-terminal" evidence="2">
    <location>
        <begin position="140"/>
        <end position="208"/>
    </location>
</feature>
<gene>
    <name evidence="3" type="ORF">SAMN05216199_2080</name>
</gene>
<protein>
    <recommendedName>
        <fullName evidence="2">Protein-glutamine gamma-glutamyltransferase-like C-terminal domain-containing protein</fullName>
    </recommendedName>
</protein>
<evidence type="ECO:0000256" key="1">
    <source>
        <dbReference type="SAM" id="Phobius"/>
    </source>
</evidence>
<dbReference type="Proteomes" id="UP000199019">
    <property type="component" value="Unassembled WGS sequence"/>
</dbReference>
<keyword evidence="1" id="KW-0472">Membrane</keyword>
<dbReference type="EMBL" id="FOHB01000003">
    <property type="protein sequence ID" value="SES12252.1"/>
    <property type="molecule type" value="Genomic_DNA"/>
</dbReference>
<reference evidence="4" key="1">
    <citation type="submission" date="2016-10" db="EMBL/GenBank/DDBJ databases">
        <authorList>
            <person name="Varghese N."/>
            <person name="Submissions S."/>
        </authorList>
    </citation>
    <scope>NUCLEOTIDE SEQUENCE [LARGE SCALE GENOMIC DNA]</scope>
    <source>
        <strain evidence="4">CGMCC 1.6963</strain>
    </source>
</reference>
<dbReference type="STRING" id="587636.SAMN05216199_2080"/>
<keyword evidence="1" id="KW-0812">Transmembrane</keyword>
<dbReference type="Pfam" id="PF13559">
    <property type="entry name" value="DUF4129"/>
    <property type="match status" value="1"/>
</dbReference>
<proteinExistence type="predicted"/>
<evidence type="ECO:0000313" key="3">
    <source>
        <dbReference type="EMBL" id="SES12252.1"/>
    </source>
</evidence>
<keyword evidence="4" id="KW-1185">Reference proteome</keyword>
<evidence type="ECO:0000259" key="2">
    <source>
        <dbReference type="Pfam" id="PF13559"/>
    </source>
</evidence>
<evidence type="ECO:0000313" key="4">
    <source>
        <dbReference type="Proteomes" id="UP000199019"/>
    </source>
</evidence>
<dbReference type="AlphaFoldDB" id="A0A1H9US64"/>
<keyword evidence="1" id="KW-1133">Transmembrane helix</keyword>
<organism evidence="3 4">
    <name type="scientific">Pedococcus cremeus</name>
    <dbReference type="NCBI Taxonomy" id="587636"/>
    <lineage>
        <taxon>Bacteria</taxon>
        <taxon>Bacillati</taxon>
        <taxon>Actinomycetota</taxon>
        <taxon>Actinomycetes</taxon>
        <taxon>Micrococcales</taxon>
        <taxon>Intrasporangiaceae</taxon>
        <taxon>Pedococcus</taxon>
    </lineage>
</organism>
<dbReference type="InterPro" id="IPR025403">
    <property type="entry name" value="TgpA-like_C"/>
</dbReference>
<sequence length="226" mass="24360">MLAGAAVTLLVGAWVASAGPVALFRRQNLSGFSERKAPGSDFEEWSNVPPPPKKIYTSADANETVVAIIVWGLKLAIAAIVALVLFMVIRDLWRRRPASVPDQATDAAPIDTLPEVLLEGAGARMEELETGTPTNAVVACWVRLEEEVAAAGLTEDRSRTSSEVVARVLGHYDVDADALAELAALYREARFSDHALTEAHRARARDALTTVHVDLRRAATKEALRA</sequence>
<feature type="transmembrane region" description="Helical" evidence="1">
    <location>
        <begin position="65"/>
        <end position="89"/>
    </location>
</feature>
<name>A0A1H9US64_9MICO</name>
<accession>A0A1H9US64</accession>